<dbReference type="Pfam" id="PF02371">
    <property type="entry name" value="Transposase_20"/>
    <property type="match status" value="1"/>
</dbReference>
<evidence type="ECO:0000259" key="1">
    <source>
        <dbReference type="Pfam" id="PF02371"/>
    </source>
</evidence>
<organism evidence="2 3">
    <name type="scientific">Flavivirga amylovorans</name>
    <dbReference type="NCBI Taxonomy" id="870486"/>
    <lineage>
        <taxon>Bacteria</taxon>
        <taxon>Pseudomonadati</taxon>
        <taxon>Bacteroidota</taxon>
        <taxon>Flavobacteriia</taxon>
        <taxon>Flavobacteriales</taxon>
        <taxon>Flavobacteriaceae</taxon>
        <taxon>Flavivirga</taxon>
    </lineage>
</organism>
<evidence type="ECO:0000313" key="3">
    <source>
        <dbReference type="Proteomes" id="UP001176891"/>
    </source>
</evidence>
<evidence type="ECO:0000313" key="2">
    <source>
        <dbReference type="EMBL" id="MDO5986781.1"/>
    </source>
</evidence>
<dbReference type="InterPro" id="IPR003346">
    <property type="entry name" value="Transposase_20"/>
</dbReference>
<dbReference type="PANTHER" id="PTHR33055:SF3">
    <property type="entry name" value="PUTATIVE TRANSPOSASE FOR IS117-RELATED"/>
    <property type="match status" value="1"/>
</dbReference>
<accession>A0ABT8WYN0</accession>
<protein>
    <submittedName>
        <fullName evidence="2">Transposase</fullName>
    </submittedName>
</protein>
<proteinExistence type="predicted"/>
<sequence>KMACFSGVVPFEHQSGSSIYKKPKVSSYADKSIKSVLHLGALSAIRLDNDLGIYYRRKVDQGKNKMSVLNAVRNKIIHRIFAVIRNQSFYQNRLVVS</sequence>
<feature type="domain" description="Transposase IS116/IS110/IS902 C-terminal" evidence="1">
    <location>
        <begin position="2"/>
        <end position="55"/>
    </location>
</feature>
<dbReference type="PANTHER" id="PTHR33055">
    <property type="entry name" value="TRANSPOSASE FOR INSERTION SEQUENCE ELEMENT IS1111A"/>
    <property type="match status" value="1"/>
</dbReference>
<dbReference type="Proteomes" id="UP001176891">
    <property type="component" value="Unassembled WGS sequence"/>
</dbReference>
<comment type="caution">
    <text evidence="2">The sequence shown here is derived from an EMBL/GenBank/DDBJ whole genome shotgun (WGS) entry which is preliminary data.</text>
</comment>
<gene>
    <name evidence="2" type="ORF">Q4Q39_05105</name>
</gene>
<name>A0ABT8WYN0_9FLAO</name>
<dbReference type="RefSeq" id="WP_303281313.1">
    <property type="nucleotide sequence ID" value="NZ_JAUOEM010000002.1"/>
</dbReference>
<feature type="non-terminal residue" evidence="2">
    <location>
        <position position="1"/>
    </location>
</feature>
<reference evidence="2" key="1">
    <citation type="submission" date="2023-07" db="EMBL/GenBank/DDBJ databases">
        <title>Two novel species in the genus Flavivirga.</title>
        <authorList>
            <person name="Kwon K."/>
        </authorList>
    </citation>
    <scope>NUCLEOTIDE SEQUENCE</scope>
    <source>
        <strain evidence="2">KACC 14157</strain>
    </source>
</reference>
<keyword evidence="3" id="KW-1185">Reference proteome</keyword>
<dbReference type="EMBL" id="JAUOEM010000002">
    <property type="protein sequence ID" value="MDO5986781.1"/>
    <property type="molecule type" value="Genomic_DNA"/>
</dbReference>
<dbReference type="InterPro" id="IPR047650">
    <property type="entry name" value="Transpos_IS110"/>
</dbReference>